<accession>A0ABV3FRP1</accession>
<comment type="caution">
    <text evidence="3">The sequence shown here is derived from an EMBL/GenBank/DDBJ whole genome shotgun (WGS) entry which is preliminary data.</text>
</comment>
<reference evidence="3 4" key="1">
    <citation type="submission" date="2024-06" db="EMBL/GenBank/DDBJ databases">
        <title>The Natural Products Discovery Center: Release of the First 8490 Sequenced Strains for Exploring Actinobacteria Biosynthetic Diversity.</title>
        <authorList>
            <person name="Kalkreuter E."/>
            <person name="Kautsar S.A."/>
            <person name="Yang D."/>
            <person name="Bader C.D."/>
            <person name="Teijaro C.N."/>
            <person name="Fluegel L."/>
            <person name="Davis C.M."/>
            <person name="Simpson J.R."/>
            <person name="Lauterbach L."/>
            <person name="Steele A.D."/>
            <person name="Gui C."/>
            <person name="Meng S."/>
            <person name="Li G."/>
            <person name="Viehrig K."/>
            <person name="Ye F."/>
            <person name="Su P."/>
            <person name="Kiefer A.F."/>
            <person name="Nichols A."/>
            <person name="Cepeda A.J."/>
            <person name="Yan W."/>
            <person name="Fan B."/>
            <person name="Jiang Y."/>
            <person name="Adhikari A."/>
            <person name="Zheng C.-J."/>
            <person name="Schuster L."/>
            <person name="Cowan T.M."/>
            <person name="Smanski M.J."/>
            <person name="Chevrette M.G."/>
            <person name="De Carvalho L.P.S."/>
            <person name="Shen B."/>
        </authorList>
    </citation>
    <scope>NUCLEOTIDE SEQUENCE [LARGE SCALE GENOMIC DNA]</scope>
    <source>
        <strain evidence="3 4">NPDC050403</strain>
    </source>
</reference>
<feature type="chain" id="PRO_5047065449" evidence="1">
    <location>
        <begin position="42"/>
        <end position="141"/>
    </location>
</feature>
<feature type="domain" description="Peptidoglycan binding-like" evidence="2">
    <location>
        <begin position="69"/>
        <end position="121"/>
    </location>
</feature>
<dbReference type="Pfam" id="PF01471">
    <property type="entry name" value="PG_binding_1"/>
    <property type="match status" value="1"/>
</dbReference>
<feature type="signal peptide" evidence="1">
    <location>
        <begin position="1"/>
        <end position="41"/>
    </location>
</feature>
<sequence>MKISSAQPVSRRYRFRRLVAASVIGLASVAGGAVVGAPAHAATYASSVNECLVFRPYLHRGVTNQSQCVAALQSFLRFQYGNGDVAVDGRFGPNTETAVKKYQGSVKIDVDGKVGSDTWRHIAISCSQRGDCDYKYPHPLP</sequence>
<dbReference type="InterPro" id="IPR036366">
    <property type="entry name" value="PGBDSf"/>
</dbReference>
<dbReference type="InterPro" id="IPR002477">
    <property type="entry name" value="Peptidoglycan-bd-like"/>
</dbReference>
<proteinExistence type="predicted"/>
<dbReference type="Proteomes" id="UP001551695">
    <property type="component" value="Unassembled WGS sequence"/>
</dbReference>
<dbReference type="RefSeq" id="WP_109525701.1">
    <property type="nucleotide sequence ID" value="NZ_JBFAKC010000004.1"/>
</dbReference>
<dbReference type="InterPro" id="IPR036365">
    <property type="entry name" value="PGBD-like_sf"/>
</dbReference>
<dbReference type="EMBL" id="JBFAKC010000004">
    <property type="protein sequence ID" value="MEV0708098.1"/>
    <property type="molecule type" value="Genomic_DNA"/>
</dbReference>
<gene>
    <name evidence="3" type="ORF">AB0I48_11075</name>
</gene>
<dbReference type="Gene3D" id="1.10.101.10">
    <property type="entry name" value="PGBD-like superfamily/PGBD"/>
    <property type="match status" value="1"/>
</dbReference>
<dbReference type="SUPFAM" id="SSF47090">
    <property type="entry name" value="PGBD-like"/>
    <property type="match status" value="1"/>
</dbReference>
<keyword evidence="4" id="KW-1185">Reference proteome</keyword>
<organism evidence="3 4">
    <name type="scientific">Nocardia aurea</name>
    <dbReference type="NCBI Taxonomy" id="2144174"/>
    <lineage>
        <taxon>Bacteria</taxon>
        <taxon>Bacillati</taxon>
        <taxon>Actinomycetota</taxon>
        <taxon>Actinomycetes</taxon>
        <taxon>Mycobacteriales</taxon>
        <taxon>Nocardiaceae</taxon>
        <taxon>Nocardia</taxon>
    </lineage>
</organism>
<protein>
    <submittedName>
        <fullName evidence="3">Peptidoglycan-binding domain-containing protein</fullName>
    </submittedName>
</protein>
<evidence type="ECO:0000313" key="4">
    <source>
        <dbReference type="Proteomes" id="UP001551695"/>
    </source>
</evidence>
<keyword evidence="1" id="KW-0732">Signal</keyword>
<evidence type="ECO:0000259" key="2">
    <source>
        <dbReference type="Pfam" id="PF01471"/>
    </source>
</evidence>
<evidence type="ECO:0000256" key="1">
    <source>
        <dbReference type="SAM" id="SignalP"/>
    </source>
</evidence>
<name>A0ABV3FRP1_9NOCA</name>
<evidence type="ECO:0000313" key="3">
    <source>
        <dbReference type="EMBL" id="MEV0708098.1"/>
    </source>
</evidence>